<evidence type="ECO:0000313" key="2">
    <source>
        <dbReference type="EMBL" id="SPJ25964.1"/>
    </source>
</evidence>
<reference evidence="2 3" key="1">
    <citation type="submission" date="2018-03" db="EMBL/GenBank/DDBJ databases">
        <authorList>
            <person name="Keele B.F."/>
        </authorList>
    </citation>
    <scope>NUCLEOTIDE SEQUENCE [LARGE SCALE GENOMIC DNA]</scope>
    <source>
        <strain evidence="2 3">CECT 8504</strain>
    </source>
</reference>
<feature type="transmembrane region" description="Helical" evidence="1">
    <location>
        <begin position="29"/>
        <end position="55"/>
    </location>
</feature>
<keyword evidence="3" id="KW-1185">Reference proteome</keyword>
<proteinExistence type="predicted"/>
<dbReference type="EMBL" id="ONZF01000013">
    <property type="protein sequence ID" value="SPJ25964.1"/>
    <property type="molecule type" value="Genomic_DNA"/>
</dbReference>
<sequence>MHDTPGRLAPAGPILAKSSQEGLVAPIDFILLVPYGLGAIVTPLPGVLFLVLPIAAPRARSQPATSMVLPVLLFRGVALVAGGAVLGRIVT</sequence>
<keyword evidence="1" id="KW-0812">Transmembrane</keyword>
<organism evidence="2 3">
    <name type="scientific">Palleronia abyssalis</name>
    <dbReference type="NCBI Taxonomy" id="1501240"/>
    <lineage>
        <taxon>Bacteria</taxon>
        <taxon>Pseudomonadati</taxon>
        <taxon>Pseudomonadota</taxon>
        <taxon>Alphaproteobacteria</taxon>
        <taxon>Rhodobacterales</taxon>
        <taxon>Roseobacteraceae</taxon>
        <taxon>Palleronia</taxon>
    </lineage>
</organism>
<dbReference type="AlphaFoldDB" id="A0A2R8C0N8"/>
<dbReference type="RefSeq" id="WP_108895691.1">
    <property type="nucleotide sequence ID" value="NZ_ONZF01000013.1"/>
</dbReference>
<feature type="transmembrane region" description="Helical" evidence="1">
    <location>
        <begin position="67"/>
        <end position="90"/>
    </location>
</feature>
<evidence type="ECO:0000313" key="3">
    <source>
        <dbReference type="Proteomes" id="UP000244912"/>
    </source>
</evidence>
<accession>A0A2R8C0N8</accession>
<keyword evidence="1" id="KW-1133">Transmembrane helix</keyword>
<keyword evidence="1" id="KW-0472">Membrane</keyword>
<evidence type="ECO:0000256" key="1">
    <source>
        <dbReference type="SAM" id="Phobius"/>
    </source>
</evidence>
<dbReference type="Proteomes" id="UP000244912">
    <property type="component" value="Unassembled WGS sequence"/>
</dbReference>
<name>A0A2R8C0N8_9RHOB</name>
<protein>
    <submittedName>
        <fullName evidence="2">Uncharacterized protein</fullName>
    </submittedName>
</protein>
<gene>
    <name evidence="2" type="ORF">PAA8504_03820</name>
</gene>